<keyword evidence="3" id="KW-0285">Flavoprotein</keyword>
<evidence type="ECO:0000256" key="5">
    <source>
        <dbReference type="ARBA" id="ARBA00023002"/>
    </source>
</evidence>
<dbReference type="Proteomes" id="UP001596380">
    <property type="component" value="Unassembled WGS sequence"/>
</dbReference>
<organism evidence="7 8">
    <name type="scientific">Actinomadura yumaensis</name>
    <dbReference type="NCBI Taxonomy" id="111807"/>
    <lineage>
        <taxon>Bacteria</taxon>
        <taxon>Bacillati</taxon>
        <taxon>Actinomycetota</taxon>
        <taxon>Actinomycetes</taxon>
        <taxon>Streptosporangiales</taxon>
        <taxon>Thermomonosporaceae</taxon>
        <taxon>Actinomadura</taxon>
    </lineage>
</organism>
<dbReference type="RefSeq" id="WP_160820199.1">
    <property type="nucleotide sequence ID" value="NZ_JBHSXE010000001.1"/>
</dbReference>
<evidence type="ECO:0000256" key="3">
    <source>
        <dbReference type="ARBA" id="ARBA00022630"/>
    </source>
</evidence>
<dbReference type="Pfam" id="PF08031">
    <property type="entry name" value="BBE"/>
    <property type="match status" value="1"/>
</dbReference>
<feature type="domain" description="FAD-binding PCMH-type" evidence="6">
    <location>
        <begin position="35"/>
        <end position="209"/>
    </location>
</feature>
<dbReference type="PANTHER" id="PTHR42973:SF39">
    <property type="entry name" value="FAD-BINDING PCMH-TYPE DOMAIN-CONTAINING PROTEIN"/>
    <property type="match status" value="1"/>
</dbReference>
<sequence length="459" mass="48617">MSGANSEINDLKVQGPVLAAGADGYDDERSGYQLMDPHAPAVIVGAAGEDDVREAVRHAAARGLRVAVQAGGHGLGAGLDGGVLISTRRMAGVRVDPAARTAWVEAGAPWQRVIEAAAEHGLAPLSGSSPGVGAVSYTLGGGVGLLARRYGFAADHVRRIDVVTADGRTRRVTAEDPGGSDDADLFWALRGGGGNFGVVTGMEIDLVPVREVYGGGLYFAVDEVPGVLDAWRRWTETAPEEMTAALAMLPFPDLPMVPEPLRGRHVVQFQLAYSGPEDEGRDLAAPLRALGAPLIDRLRTVPYTESATVFDEPDRPHAYRSTNRLVDGLDPRALEAAPKLAGPDAPAMCVFQIRHLGGALARPPRVPNAVGNRGAAYSVNVLSPVEPGEEAMVRDLHRDVTAPFAGRTVGRSFNFSFGPLDEDGVREMYEPGDYARLTGLKARYDPDGLFHANHPIPAR</sequence>
<protein>
    <submittedName>
        <fullName evidence="7">FAD-binding oxidoreductase</fullName>
    </submittedName>
</protein>
<dbReference type="Gene3D" id="3.30.465.10">
    <property type="match status" value="1"/>
</dbReference>
<keyword evidence="5" id="KW-0560">Oxidoreductase</keyword>
<dbReference type="InterPro" id="IPR016166">
    <property type="entry name" value="FAD-bd_PCMH"/>
</dbReference>
<evidence type="ECO:0000259" key="6">
    <source>
        <dbReference type="PROSITE" id="PS51387"/>
    </source>
</evidence>
<dbReference type="PANTHER" id="PTHR42973">
    <property type="entry name" value="BINDING OXIDOREDUCTASE, PUTATIVE (AFU_ORTHOLOGUE AFUA_1G17690)-RELATED"/>
    <property type="match status" value="1"/>
</dbReference>
<dbReference type="Gene3D" id="3.30.43.10">
    <property type="entry name" value="Uridine Diphospho-n-acetylenolpyruvylglucosamine Reductase, domain 2"/>
    <property type="match status" value="1"/>
</dbReference>
<proteinExistence type="inferred from homology"/>
<reference evidence="8" key="1">
    <citation type="journal article" date="2019" name="Int. J. Syst. Evol. Microbiol.">
        <title>The Global Catalogue of Microorganisms (GCM) 10K type strain sequencing project: providing services to taxonomists for standard genome sequencing and annotation.</title>
        <authorList>
            <consortium name="The Broad Institute Genomics Platform"/>
            <consortium name="The Broad Institute Genome Sequencing Center for Infectious Disease"/>
            <person name="Wu L."/>
            <person name="Ma J."/>
        </authorList>
    </citation>
    <scope>NUCLEOTIDE SEQUENCE [LARGE SCALE GENOMIC DNA]</scope>
    <source>
        <strain evidence="8">JCM 3369</strain>
    </source>
</reference>
<name>A0ABW2CRR9_9ACTN</name>
<dbReference type="InterPro" id="IPR016169">
    <property type="entry name" value="FAD-bd_PCMH_sub2"/>
</dbReference>
<evidence type="ECO:0000256" key="4">
    <source>
        <dbReference type="ARBA" id="ARBA00022827"/>
    </source>
</evidence>
<comment type="similarity">
    <text evidence="2">Belongs to the oxygen-dependent FAD-linked oxidoreductase family.</text>
</comment>
<dbReference type="InterPro" id="IPR006094">
    <property type="entry name" value="Oxid_FAD_bind_N"/>
</dbReference>
<evidence type="ECO:0000313" key="7">
    <source>
        <dbReference type="EMBL" id="MFC6884508.1"/>
    </source>
</evidence>
<dbReference type="InterPro" id="IPR006093">
    <property type="entry name" value="Oxy_OxRdtase_FAD_BS"/>
</dbReference>
<dbReference type="InterPro" id="IPR016167">
    <property type="entry name" value="FAD-bd_PCMH_sub1"/>
</dbReference>
<dbReference type="InterPro" id="IPR016164">
    <property type="entry name" value="FAD-linked_Oxase-like_C"/>
</dbReference>
<dbReference type="InterPro" id="IPR012951">
    <property type="entry name" value="BBE"/>
</dbReference>
<dbReference type="PROSITE" id="PS00862">
    <property type="entry name" value="OX2_COVAL_FAD"/>
    <property type="match status" value="1"/>
</dbReference>
<accession>A0ABW2CRR9</accession>
<dbReference type="InterPro" id="IPR036318">
    <property type="entry name" value="FAD-bd_PCMH-like_sf"/>
</dbReference>
<evidence type="ECO:0000256" key="2">
    <source>
        <dbReference type="ARBA" id="ARBA00005466"/>
    </source>
</evidence>
<dbReference type="SUPFAM" id="SSF55103">
    <property type="entry name" value="FAD-linked oxidases, C-terminal domain"/>
    <property type="match status" value="1"/>
</dbReference>
<dbReference type="EMBL" id="JBHSXS010000028">
    <property type="protein sequence ID" value="MFC6884508.1"/>
    <property type="molecule type" value="Genomic_DNA"/>
</dbReference>
<keyword evidence="8" id="KW-1185">Reference proteome</keyword>
<dbReference type="Gene3D" id="3.40.462.20">
    <property type="match status" value="1"/>
</dbReference>
<gene>
    <name evidence="7" type="ORF">ACFQKB_32440</name>
</gene>
<dbReference type="SUPFAM" id="SSF56176">
    <property type="entry name" value="FAD-binding/transporter-associated domain-like"/>
    <property type="match status" value="1"/>
</dbReference>
<keyword evidence="4" id="KW-0274">FAD</keyword>
<comment type="caution">
    <text evidence="7">The sequence shown here is derived from an EMBL/GenBank/DDBJ whole genome shotgun (WGS) entry which is preliminary data.</text>
</comment>
<evidence type="ECO:0000313" key="8">
    <source>
        <dbReference type="Proteomes" id="UP001596380"/>
    </source>
</evidence>
<dbReference type="Pfam" id="PF01565">
    <property type="entry name" value="FAD_binding_4"/>
    <property type="match status" value="1"/>
</dbReference>
<dbReference type="InterPro" id="IPR050416">
    <property type="entry name" value="FAD-linked_Oxidoreductase"/>
</dbReference>
<evidence type="ECO:0000256" key="1">
    <source>
        <dbReference type="ARBA" id="ARBA00001974"/>
    </source>
</evidence>
<comment type="cofactor">
    <cofactor evidence="1">
        <name>FAD</name>
        <dbReference type="ChEBI" id="CHEBI:57692"/>
    </cofactor>
</comment>
<dbReference type="PROSITE" id="PS51387">
    <property type="entry name" value="FAD_PCMH"/>
    <property type="match status" value="1"/>
</dbReference>